<dbReference type="STRING" id="1860102.ACCAA_580015"/>
<proteinExistence type="predicted"/>
<dbReference type="EMBL" id="FLQX01000136">
    <property type="protein sequence ID" value="SBT08524.1"/>
    <property type="molecule type" value="Genomic_DNA"/>
</dbReference>
<dbReference type="PANTHER" id="PTHR43566:SF2">
    <property type="entry name" value="DUF4143 DOMAIN-CONTAINING PROTEIN"/>
    <property type="match status" value="1"/>
</dbReference>
<gene>
    <name evidence="3" type="ORF">ACCAA_580015</name>
</gene>
<dbReference type="RefSeq" id="WP_186408312.1">
    <property type="nucleotide sequence ID" value="NZ_FLQX01000136.1"/>
</dbReference>
<dbReference type="SUPFAM" id="SSF52540">
    <property type="entry name" value="P-loop containing nucleoside triphosphate hydrolases"/>
    <property type="match status" value="1"/>
</dbReference>
<dbReference type="Pfam" id="PF13173">
    <property type="entry name" value="AAA_14"/>
    <property type="match status" value="1"/>
</dbReference>
<dbReference type="AlphaFoldDB" id="A0A1A8XTX7"/>
<dbReference type="InterPro" id="IPR027417">
    <property type="entry name" value="P-loop_NTPase"/>
</dbReference>
<feature type="domain" description="AAA" evidence="1">
    <location>
        <begin position="18"/>
        <end position="133"/>
    </location>
</feature>
<dbReference type="Proteomes" id="UP000199169">
    <property type="component" value="Unassembled WGS sequence"/>
</dbReference>
<reference evidence="3 4" key="1">
    <citation type="submission" date="2016-06" db="EMBL/GenBank/DDBJ databases">
        <authorList>
            <person name="Kjaerup R.B."/>
            <person name="Dalgaard T.S."/>
            <person name="Juul-Madsen H.R."/>
        </authorList>
    </citation>
    <scope>NUCLEOTIDE SEQUENCE [LARGE SCALE GENOMIC DNA]</scope>
    <source>
        <strain evidence="3">3</strain>
    </source>
</reference>
<dbReference type="InterPro" id="IPR025420">
    <property type="entry name" value="DUF4143"/>
</dbReference>
<feature type="domain" description="DUF4143" evidence="2">
    <location>
        <begin position="175"/>
        <end position="334"/>
    </location>
</feature>
<name>A0A1A8XTX7_9PROT</name>
<evidence type="ECO:0000313" key="3">
    <source>
        <dbReference type="EMBL" id="SBT08524.1"/>
    </source>
</evidence>
<protein>
    <submittedName>
        <fullName evidence="3">ATPase (AAA+ superfamily)-like protein</fullName>
    </submittedName>
</protein>
<keyword evidence="4" id="KW-1185">Reference proteome</keyword>
<dbReference type="PANTHER" id="PTHR43566">
    <property type="entry name" value="CONSERVED PROTEIN"/>
    <property type="match status" value="1"/>
</dbReference>
<evidence type="ECO:0000313" key="4">
    <source>
        <dbReference type="Proteomes" id="UP000199169"/>
    </source>
</evidence>
<organism evidence="3 4">
    <name type="scientific">Candidatus Accumulibacter aalborgensis</name>
    <dbReference type="NCBI Taxonomy" id="1860102"/>
    <lineage>
        <taxon>Bacteria</taxon>
        <taxon>Pseudomonadati</taxon>
        <taxon>Pseudomonadota</taxon>
        <taxon>Betaproteobacteria</taxon>
        <taxon>Candidatus Accumulibacter</taxon>
    </lineage>
</organism>
<accession>A0A1A8XTX7</accession>
<dbReference type="Pfam" id="PF13635">
    <property type="entry name" value="DUF4143"/>
    <property type="match status" value="1"/>
</dbReference>
<dbReference type="InterPro" id="IPR041682">
    <property type="entry name" value="AAA_14"/>
</dbReference>
<evidence type="ECO:0000259" key="1">
    <source>
        <dbReference type="Pfam" id="PF13173"/>
    </source>
</evidence>
<evidence type="ECO:0000259" key="2">
    <source>
        <dbReference type="Pfam" id="PF13635"/>
    </source>
</evidence>
<sequence>MFPRHLLSTLHRLSGCFPVVVITGPRQSGKTTLARVAFGDRPYVSLEDPIERAFAIEDPRGFLARFPDGAVFDEAQRWPELFSHLQGVVDRSRRPGMFVLTGSQQFGLLAGITQSLAGRAGLTHLLPLSLAEIPSAKEAVTSLDALLVRGGYPALHAYTIDPADWFASYVATYVERDVRQVLNVQDLSTFQRFLRLCAGRTGQLLNLSALAGEAGISQTTARAWLSVLESSYLVFLLPPYHRNFGKRLVKTPKLYFTDVGLAAWLLGIRSADVLALHPSRGALFETLVVGEFLKARFNAGLPADLYFWRDNNGLEADLVFEQGQRLQTIEIKSGQTATTDYIRAGQRSAHFAGDAAAPPWLVYGGDQAYVRSGLRVMGWRELTNDVDLLST</sequence>